<dbReference type="Pfam" id="PF06094">
    <property type="entry name" value="GGACT"/>
    <property type="match status" value="1"/>
</dbReference>
<dbReference type="GO" id="GO:0061929">
    <property type="term" value="F:gamma-glutamylaminecyclotransferase activity"/>
    <property type="evidence" value="ECO:0007669"/>
    <property type="project" value="InterPro"/>
</dbReference>
<feature type="active site" description="Proton acceptor" evidence="2">
    <location>
        <position position="87"/>
    </location>
</feature>
<protein>
    <recommendedName>
        <fullName evidence="3">Gamma-glutamylcyclotransferase family protein</fullName>
    </recommendedName>
</protein>
<dbReference type="RefSeq" id="WP_151165932.1">
    <property type="nucleotide sequence ID" value="NZ_WACR01000001.1"/>
</dbReference>
<dbReference type="CDD" id="cd06661">
    <property type="entry name" value="GGCT_like"/>
    <property type="match status" value="1"/>
</dbReference>
<feature type="domain" description="Gamma-glutamylcyclotransferase AIG2-like" evidence="4">
    <location>
        <begin position="10"/>
        <end position="122"/>
    </location>
</feature>
<dbReference type="Gene3D" id="3.10.490.10">
    <property type="entry name" value="Gamma-glutamyl cyclotransferase-like"/>
    <property type="match status" value="1"/>
</dbReference>
<dbReference type="InterPro" id="IPR039126">
    <property type="entry name" value="GGACT"/>
</dbReference>
<name>A0A6N6M7R4_9FLAO</name>
<organism evidence="5 6">
    <name type="scientific">Salibacter halophilus</name>
    <dbReference type="NCBI Taxonomy" id="1803916"/>
    <lineage>
        <taxon>Bacteria</taxon>
        <taxon>Pseudomonadati</taxon>
        <taxon>Bacteroidota</taxon>
        <taxon>Flavobacteriia</taxon>
        <taxon>Flavobacteriales</taxon>
        <taxon>Salibacteraceae</taxon>
        <taxon>Salibacter</taxon>
    </lineage>
</organism>
<dbReference type="EMBL" id="WACR01000001">
    <property type="protein sequence ID" value="KAB1065944.1"/>
    <property type="molecule type" value="Genomic_DNA"/>
</dbReference>
<dbReference type="GO" id="GO:0005829">
    <property type="term" value="C:cytosol"/>
    <property type="evidence" value="ECO:0007669"/>
    <property type="project" value="TreeGrafter"/>
</dbReference>
<comment type="caution">
    <text evidence="5">The sequence shown here is derived from an EMBL/GenBank/DDBJ whole genome shotgun (WGS) entry which is preliminary data.</text>
</comment>
<dbReference type="PANTHER" id="PTHR12510">
    <property type="entry name" value="TROPONIN C-AKIN-1 PROTEIN"/>
    <property type="match status" value="1"/>
</dbReference>
<dbReference type="GO" id="GO:0016740">
    <property type="term" value="F:transferase activity"/>
    <property type="evidence" value="ECO:0007669"/>
    <property type="project" value="UniProtKB-KW"/>
</dbReference>
<evidence type="ECO:0000256" key="2">
    <source>
        <dbReference type="PIRSR" id="PIRSR639126-1"/>
    </source>
</evidence>
<dbReference type="AlphaFoldDB" id="A0A6N6M7R4"/>
<evidence type="ECO:0000256" key="1">
    <source>
        <dbReference type="ARBA" id="ARBA00008861"/>
    </source>
</evidence>
<evidence type="ECO:0000256" key="3">
    <source>
        <dbReference type="RuleBase" id="RU367036"/>
    </source>
</evidence>
<dbReference type="OrthoDB" id="482277at2"/>
<dbReference type="InterPro" id="IPR009288">
    <property type="entry name" value="AIG2-like_dom"/>
</dbReference>
<dbReference type="Proteomes" id="UP000435357">
    <property type="component" value="Unassembled WGS sequence"/>
</dbReference>
<sequence>MKIHPQQNLVFTYGTLKRGFPNNSIMKDIQASFIADANTKSKYPLLQAGKWNAPFLIHHENYPGSFHVQGELFEVDEKGMSVLDEFEGVNNSYYKRLRIEVYTQNKDGFQISKNAWCYFRYQKSAQLLANTSGFLPFFGNEELKKYTPVHLRPSNWRENK</sequence>
<gene>
    <name evidence="5" type="ORF">F3059_00290</name>
</gene>
<dbReference type="InterPro" id="IPR013024">
    <property type="entry name" value="GGCT-like"/>
</dbReference>
<evidence type="ECO:0000259" key="4">
    <source>
        <dbReference type="Pfam" id="PF06094"/>
    </source>
</evidence>
<comment type="similarity">
    <text evidence="1 3">Belongs to the gamma-glutamylcyclotransferase family.</text>
</comment>
<dbReference type="PANTHER" id="PTHR12510:SF4">
    <property type="entry name" value="GAMMA-GLUTAMYLAMINECYCLOTRANSFERASE"/>
    <property type="match status" value="1"/>
</dbReference>
<reference evidence="5 6" key="1">
    <citation type="submission" date="2019-09" db="EMBL/GenBank/DDBJ databases">
        <title>Genomes of Cryomorphaceae.</title>
        <authorList>
            <person name="Bowman J.P."/>
        </authorList>
    </citation>
    <scope>NUCLEOTIDE SEQUENCE [LARGE SCALE GENOMIC DNA]</scope>
    <source>
        <strain evidence="5 6">KCTC 52047</strain>
    </source>
</reference>
<accession>A0A6N6M7R4</accession>
<dbReference type="SUPFAM" id="SSF110857">
    <property type="entry name" value="Gamma-glutamyl cyclotransferase-like"/>
    <property type="match status" value="1"/>
</dbReference>
<keyword evidence="5" id="KW-0808">Transferase</keyword>
<keyword evidence="6" id="KW-1185">Reference proteome</keyword>
<evidence type="ECO:0000313" key="6">
    <source>
        <dbReference type="Proteomes" id="UP000435357"/>
    </source>
</evidence>
<dbReference type="InterPro" id="IPR036568">
    <property type="entry name" value="GGCT-like_sf"/>
</dbReference>
<proteinExistence type="inferred from homology"/>
<evidence type="ECO:0000313" key="5">
    <source>
        <dbReference type="EMBL" id="KAB1065944.1"/>
    </source>
</evidence>